<evidence type="ECO:0000313" key="2">
    <source>
        <dbReference type="EMBL" id="TQE00905.1"/>
    </source>
</evidence>
<evidence type="ECO:0000313" key="3">
    <source>
        <dbReference type="Proteomes" id="UP000315295"/>
    </source>
</evidence>
<evidence type="ECO:0000256" key="1">
    <source>
        <dbReference type="SAM" id="MobiDB-lite"/>
    </source>
</evidence>
<sequence>MELVEDRCQVGKQATERQQKDLGVEDLDSSTSSWDCNFWMKRTPEPSDRALDPHMGSYWPLQASMPPLQFGKMLEAITNVLPV</sequence>
<feature type="region of interest" description="Disordered" evidence="1">
    <location>
        <begin position="1"/>
        <end position="26"/>
    </location>
</feature>
<proteinExistence type="predicted"/>
<reference evidence="2 3" key="1">
    <citation type="journal article" date="2019" name="G3 (Bethesda)">
        <title>Sequencing of a Wild Apple (Malus baccata) Genome Unravels the Differences Between Cultivated and Wild Apple Species Regarding Disease Resistance and Cold Tolerance.</title>
        <authorList>
            <person name="Chen X."/>
        </authorList>
    </citation>
    <scope>NUCLEOTIDE SEQUENCE [LARGE SCALE GENOMIC DNA]</scope>
    <source>
        <strain evidence="3">cv. Shandingzi</strain>
        <tissue evidence="2">Leaves</tissue>
    </source>
</reference>
<dbReference type="EMBL" id="VIEB01000204">
    <property type="protein sequence ID" value="TQE00905.1"/>
    <property type="molecule type" value="Genomic_DNA"/>
</dbReference>
<dbReference type="Proteomes" id="UP000315295">
    <property type="component" value="Unassembled WGS sequence"/>
</dbReference>
<dbReference type="AlphaFoldDB" id="A0A540MQ51"/>
<protein>
    <submittedName>
        <fullName evidence="2">Uncharacterized protein</fullName>
    </submittedName>
</protein>
<comment type="caution">
    <text evidence="2">The sequence shown here is derived from an EMBL/GenBank/DDBJ whole genome shotgun (WGS) entry which is preliminary data.</text>
</comment>
<organism evidence="2 3">
    <name type="scientific">Malus baccata</name>
    <name type="common">Siberian crab apple</name>
    <name type="synonym">Pyrus baccata</name>
    <dbReference type="NCBI Taxonomy" id="106549"/>
    <lineage>
        <taxon>Eukaryota</taxon>
        <taxon>Viridiplantae</taxon>
        <taxon>Streptophyta</taxon>
        <taxon>Embryophyta</taxon>
        <taxon>Tracheophyta</taxon>
        <taxon>Spermatophyta</taxon>
        <taxon>Magnoliopsida</taxon>
        <taxon>eudicotyledons</taxon>
        <taxon>Gunneridae</taxon>
        <taxon>Pentapetalae</taxon>
        <taxon>rosids</taxon>
        <taxon>fabids</taxon>
        <taxon>Rosales</taxon>
        <taxon>Rosaceae</taxon>
        <taxon>Amygdaloideae</taxon>
        <taxon>Maleae</taxon>
        <taxon>Malus</taxon>
    </lineage>
</organism>
<gene>
    <name evidence="2" type="ORF">C1H46_013445</name>
</gene>
<accession>A0A540MQ51</accession>
<name>A0A540MQ51_MALBA</name>
<keyword evidence="3" id="KW-1185">Reference proteome</keyword>
<feature type="compositionally biased region" description="Basic and acidic residues" evidence="1">
    <location>
        <begin position="1"/>
        <end position="23"/>
    </location>
</feature>